<keyword evidence="2" id="KW-1185">Reference proteome</keyword>
<evidence type="ECO:0000313" key="1">
    <source>
        <dbReference type="EMBL" id="QZA58609.1"/>
    </source>
</evidence>
<gene>
    <name evidence="1" type="ORF">RHAB15C_0000486</name>
</gene>
<organism evidence="1 2">
    <name type="scientific">Candidatus Rhabdochlamydia porcellionis</name>
    <dbReference type="NCBI Taxonomy" id="225148"/>
    <lineage>
        <taxon>Bacteria</taxon>
        <taxon>Pseudomonadati</taxon>
        <taxon>Chlamydiota</taxon>
        <taxon>Chlamydiia</taxon>
        <taxon>Parachlamydiales</taxon>
        <taxon>Candidatus Rhabdochlamydiaceae</taxon>
        <taxon>Candidatus Rhabdochlamydia</taxon>
    </lineage>
</organism>
<dbReference type="Proteomes" id="UP000822862">
    <property type="component" value="Chromosome"/>
</dbReference>
<reference evidence="1 2" key="1">
    <citation type="submission" date="2021-05" db="EMBL/GenBank/DDBJ databases">
        <title>Ecology and evolution of chlamydial symbionts of arthropods.</title>
        <authorList>
            <person name="Halter T."/>
            <person name="Sixt B.S."/>
            <person name="Toenshoff E.R."/>
            <person name="Koestlbacher S."/>
            <person name="Schulz F."/>
            <person name="Kostanjsek R."/>
            <person name="Collingro A."/>
            <person name="Hendrickx F."/>
            <person name="Horn M."/>
        </authorList>
    </citation>
    <scope>NUCLEOTIDE SEQUENCE [LARGE SCALE GENOMIC DNA]</scope>
    <source>
        <strain evidence="1 2">15C</strain>
    </source>
</reference>
<proteinExistence type="predicted"/>
<accession>A0ABX8YZ65</accession>
<dbReference type="EMBL" id="CP075585">
    <property type="protein sequence ID" value="QZA58609.1"/>
    <property type="molecule type" value="Genomic_DNA"/>
</dbReference>
<name>A0ABX8YZ65_9BACT</name>
<evidence type="ECO:0000313" key="2">
    <source>
        <dbReference type="Proteomes" id="UP000822862"/>
    </source>
</evidence>
<sequence length="165" mass="18352">MNTYGLCSINMDTFNLKWHTDYVYPRQVRNAVVTLLKVHNLTLNILGYIPGVSVVSGCLRMGTGLLIYAVAWAVGERDAMRGVIIAHWYDECLLTGITQIGRGVLEAFVPFGWIANASLDAIATVWNIGKELYNASVCIGCMEYINQGPYPEPNYPLPFLLLHLV</sequence>
<protein>
    <submittedName>
        <fullName evidence="1">Uncharacterized protein</fullName>
    </submittedName>
</protein>
<dbReference type="RefSeq" id="WP_194845286.1">
    <property type="nucleotide sequence ID" value="NZ_CP075585.1"/>
</dbReference>